<reference evidence="1" key="1">
    <citation type="submission" date="2021-03" db="EMBL/GenBank/DDBJ databases">
        <title>Draft genome sequence of rust myrtle Austropuccinia psidii MF-1, a brazilian biotype.</title>
        <authorList>
            <person name="Quecine M.C."/>
            <person name="Pachon D.M.R."/>
            <person name="Bonatelli M.L."/>
            <person name="Correr F.H."/>
            <person name="Franceschini L.M."/>
            <person name="Leite T.F."/>
            <person name="Margarido G.R.A."/>
            <person name="Almeida C.A."/>
            <person name="Ferrarezi J.A."/>
            <person name="Labate C.A."/>
        </authorList>
    </citation>
    <scope>NUCLEOTIDE SEQUENCE</scope>
    <source>
        <strain evidence="1">MF-1</strain>
    </source>
</reference>
<dbReference type="Proteomes" id="UP000765509">
    <property type="component" value="Unassembled WGS sequence"/>
</dbReference>
<comment type="caution">
    <text evidence="1">The sequence shown here is derived from an EMBL/GenBank/DDBJ whole genome shotgun (WGS) entry which is preliminary data.</text>
</comment>
<sequence length="125" mass="14573">MVWDFIWDPGRVRDQVGGWSWKNPRGPGLLPIQFFFEKIKNLSPKPALTMSPSPARRNKETPPLYKEMIQNTKKTRCEIESGSDIDVEMETDETLDYSKKIMSMIDNIIIRLNKIEKGKTMINRD</sequence>
<evidence type="ECO:0000313" key="2">
    <source>
        <dbReference type="Proteomes" id="UP000765509"/>
    </source>
</evidence>
<accession>A0A9Q3K6F2</accession>
<evidence type="ECO:0000313" key="1">
    <source>
        <dbReference type="EMBL" id="MBW0575700.1"/>
    </source>
</evidence>
<dbReference type="AlphaFoldDB" id="A0A9Q3K6F2"/>
<proteinExistence type="predicted"/>
<protein>
    <submittedName>
        <fullName evidence="1">Uncharacterized protein</fullName>
    </submittedName>
</protein>
<organism evidence="1 2">
    <name type="scientific">Austropuccinia psidii MF-1</name>
    <dbReference type="NCBI Taxonomy" id="1389203"/>
    <lineage>
        <taxon>Eukaryota</taxon>
        <taxon>Fungi</taxon>
        <taxon>Dikarya</taxon>
        <taxon>Basidiomycota</taxon>
        <taxon>Pucciniomycotina</taxon>
        <taxon>Pucciniomycetes</taxon>
        <taxon>Pucciniales</taxon>
        <taxon>Sphaerophragmiaceae</taxon>
        <taxon>Austropuccinia</taxon>
    </lineage>
</organism>
<dbReference type="EMBL" id="AVOT02096815">
    <property type="protein sequence ID" value="MBW0575700.1"/>
    <property type="molecule type" value="Genomic_DNA"/>
</dbReference>
<gene>
    <name evidence="1" type="ORF">O181_115415</name>
</gene>
<keyword evidence="2" id="KW-1185">Reference proteome</keyword>
<name>A0A9Q3K6F2_9BASI</name>